<dbReference type="Gene3D" id="2.60.450.10">
    <property type="entry name" value="Lipopolysaccharide (LPS) transport protein A like domain"/>
    <property type="match status" value="1"/>
</dbReference>
<comment type="caution">
    <text evidence="4">Lacks conserved residue(s) required for the propagation of feature annotation.</text>
</comment>
<keyword evidence="2 4" id="KW-0472">Membrane</keyword>
<dbReference type="PROSITE" id="PS51257">
    <property type="entry name" value="PROKAR_LIPOPROTEIN"/>
    <property type="match status" value="1"/>
</dbReference>
<dbReference type="EMBL" id="JAMKFE010000003">
    <property type="protein sequence ID" value="MCM5679193.1"/>
    <property type="molecule type" value="Genomic_DNA"/>
</dbReference>
<dbReference type="RefSeq" id="WP_251777395.1">
    <property type="nucleotide sequence ID" value="NZ_JAMKFE010000003.1"/>
</dbReference>
<organism evidence="8 9">
    <name type="scientific">Caldimonas mangrovi</name>
    <dbReference type="NCBI Taxonomy" id="2944811"/>
    <lineage>
        <taxon>Bacteria</taxon>
        <taxon>Pseudomonadati</taxon>
        <taxon>Pseudomonadota</taxon>
        <taxon>Betaproteobacteria</taxon>
        <taxon>Burkholderiales</taxon>
        <taxon>Sphaerotilaceae</taxon>
        <taxon>Caldimonas</taxon>
    </lineage>
</organism>
<name>A0ABT0YKD4_9BURK</name>
<dbReference type="Pfam" id="PF03968">
    <property type="entry name" value="LptD_N"/>
    <property type="match status" value="1"/>
</dbReference>
<proteinExistence type="inferred from homology"/>
<comment type="function">
    <text evidence="4">Together with LptE, is involved in the assembly of lipopolysaccharide (LPS) at the surface of the outer membrane.</text>
</comment>
<evidence type="ECO:0000256" key="1">
    <source>
        <dbReference type="ARBA" id="ARBA00022729"/>
    </source>
</evidence>
<accession>A0ABT0YKD4</accession>
<dbReference type="InterPro" id="IPR045659">
    <property type="entry name" value="LptD_2"/>
</dbReference>
<dbReference type="Pfam" id="PF19838">
    <property type="entry name" value="LptD_2"/>
    <property type="match status" value="1"/>
</dbReference>
<keyword evidence="3 4" id="KW-0998">Cell outer membrane</keyword>
<feature type="domain" description="LptD C-terminal" evidence="6">
    <location>
        <begin position="284"/>
        <end position="639"/>
    </location>
</feature>
<evidence type="ECO:0000313" key="9">
    <source>
        <dbReference type="Proteomes" id="UP001165541"/>
    </source>
</evidence>
<dbReference type="Pfam" id="PF04453">
    <property type="entry name" value="LptD"/>
    <property type="match status" value="1"/>
</dbReference>
<dbReference type="HAMAP" id="MF_01411">
    <property type="entry name" value="LPS_assembly_LptD"/>
    <property type="match status" value="1"/>
</dbReference>
<evidence type="ECO:0000313" key="8">
    <source>
        <dbReference type="EMBL" id="MCM5679193.1"/>
    </source>
</evidence>
<reference evidence="8" key="1">
    <citation type="submission" date="2022-05" db="EMBL/GenBank/DDBJ databases">
        <title>Schlegelella sp. nov., isolated from mangrove soil.</title>
        <authorList>
            <person name="Liu Y."/>
            <person name="Ge X."/>
            <person name="Liu W."/>
        </authorList>
    </citation>
    <scope>NUCLEOTIDE SEQUENCE</scope>
    <source>
        <strain evidence="8">S2-27</strain>
    </source>
</reference>
<gene>
    <name evidence="4" type="primary">lptD</name>
    <name evidence="8" type="ORF">M8A51_06570</name>
</gene>
<feature type="domain" description="LPS-assembly protein LptD central" evidence="7">
    <location>
        <begin position="187"/>
        <end position="274"/>
    </location>
</feature>
<comment type="subcellular location">
    <subcellularLocation>
        <location evidence="4">Cell outer membrane</location>
    </subcellularLocation>
</comment>
<comment type="caution">
    <text evidence="8">The sequence shown here is derived from an EMBL/GenBank/DDBJ whole genome shotgun (WGS) entry which is preliminary data.</text>
</comment>
<evidence type="ECO:0000259" key="5">
    <source>
        <dbReference type="Pfam" id="PF03968"/>
    </source>
</evidence>
<keyword evidence="1 4" id="KW-0732">Signal</keyword>
<evidence type="ECO:0000259" key="7">
    <source>
        <dbReference type="Pfam" id="PF19838"/>
    </source>
</evidence>
<comment type="similarity">
    <text evidence="4">Belongs to the LptD family.</text>
</comment>
<sequence length="748" mass="83683" precursor="true">MVRLPPALPVLRPVAAACLLAAACCAQAQAPANPVDEEQLPVNIEARELKGSPDRETVAEGDVQLTRGATSIRADRVEYRQADGSARATGNVRISRDGNVFSGPELQLKLDTYEGYFVEPTYFFSVTQAGGKADRIDFLGRQRLAAIGATYSSCTPDDEGDYAWLLSASRVTLDFENNEGTAEGGVLRFYGVPVLAAPYLSFPISDQRKSGWLPPSFSLDSKSGFELAVPYYWNLAPNYDVTLTPSVITKRGAALGTEFRYLRPSFSGELTTHVVPDDRVYGSNRWSTHLDHRGQLPGDGLYSIDVQRVSDDDYWKDFERNISTLTERLLPGDVRANWWRDDWELYARVQRWQVLQDPTAEIESPYSREPQVGVRRQHDFGSGLRAAFVAEVNRFVQYDPGDLEQRPDATRAHVLGSLSWSIVDTPGWFLTPRVSINAASYRIDRDDGRRNVSRAIPTFSIDNGWVFERPSEWFGRRYVQTLEPRLLYVNTPYRRQDDIPTFDTAAKDLNFTSLYTENPFSGVDRVADAHQLTAGAYTRFLDEATGTEALRLGLAQRYLFREQTLTPEGTPSNERFGDVLVVGSTNLIPNWTLSGSAQYNPDIDRTVRSTLSARFSPGPFRTVGGSYSLVRNSSEQLDVGWQWPVYEADRSASGGSACVGSLYSVGRVNYSMRDRRLTDTLLGLEYDAGCWIGRLVVERRSISRSDATTRLMFQLEFVGLSRLGSSPLRALKDNIPGYQLLRDDRAQP</sequence>
<dbReference type="Proteomes" id="UP001165541">
    <property type="component" value="Unassembled WGS sequence"/>
</dbReference>
<evidence type="ECO:0000256" key="3">
    <source>
        <dbReference type="ARBA" id="ARBA00023237"/>
    </source>
</evidence>
<feature type="domain" description="Organic solvent tolerance-like N-terminal" evidence="5">
    <location>
        <begin position="45"/>
        <end position="172"/>
    </location>
</feature>
<dbReference type="PANTHER" id="PTHR30189">
    <property type="entry name" value="LPS-ASSEMBLY PROTEIN"/>
    <property type="match status" value="1"/>
</dbReference>
<keyword evidence="9" id="KW-1185">Reference proteome</keyword>
<evidence type="ECO:0000259" key="6">
    <source>
        <dbReference type="Pfam" id="PF04453"/>
    </source>
</evidence>
<dbReference type="InterPro" id="IPR020889">
    <property type="entry name" value="LipoPS_assembly_LptD"/>
</dbReference>
<dbReference type="InterPro" id="IPR050218">
    <property type="entry name" value="LptD"/>
</dbReference>
<comment type="subunit">
    <text evidence="4">Component of the lipopolysaccharide transport and assembly complex. Interacts with LptE and LptA.</text>
</comment>
<evidence type="ECO:0000256" key="2">
    <source>
        <dbReference type="ARBA" id="ARBA00023136"/>
    </source>
</evidence>
<dbReference type="InterPro" id="IPR007543">
    <property type="entry name" value="LptD_C"/>
</dbReference>
<protein>
    <recommendedName>
        <fullName evidence="4">LPS-assembly protein LptD</fullName>
    </recommendedName>
</protein>
<dbReference type="PANTHER" id="PTHR30189:SF1">
    <property type="entry name" value="LPS-ASSEMBLY PROTEIN LPTD"/>
    <property type="match status" value="1"/>
</dbReference>
<feature type="signal peptide" evidence="4">
    <location>
        <begin position="1"/>
        <end position="28"/>
    </location>
</feature>
<evidence type="ECO:0000256" key="4">
    <source>
        <dbReference type="HAMAP-Rule" id="MF_01411"/>
    </source>
</evidence>
<dbReference type="InterPro" id="IPR005653">
    <property type="entry name" value="OstA-like_N"/>
</dbReference>
<feature type="chain" id="PRO_5044929503" description="LPS-assembly protein LptD" evidence="4">
    <location>
        <begin position="29"/>
        <end position="748"/>
    </location>
</feature>